<dbReference type="OrthoDB" id="2184726at2"/>
<dbReference type="InterPro" id="IPR010359">
    <property type="entry name" value="IrrE_HExxH"/>
</dbReference>
<evidence type="ECO:0000313" key="2">
    <source>
        <dbReference type="EMBL" id="EFQ54074.1"/>
    </source>
</evidence>
<evidence type="ECO:0000313" key="3">
    <source>
        <dbReference type="Proteomes" id="UP000003070"/>
    </source>
</evidence>
<dbReference type="Pfam" id="PF06114">
    <property type="entry name" value="Peptidase_M78"/>
    <property type="match status" value="1"/>
</dbReference>
<proteinExistence type="predicted"/>
<gene>
    <name evidence="2" type="ORF">HMPREF9265_1644</name>
</gene>
<comment type="caution">
    <text evidence="2">The sequence shown here is derived from an EMBL/GenBank/DDBJ whole genome shotgun (WGS) entry which is preliminary data.</text>
</comment>
<sequence>MKDGFYYNCATHTADNILNEISSTYQIDLLNIRWKHFVNLLKEKYSVSIEPHVFNDPNLNARLAGVAMLGNYPLIQFNNSIMQSEERKHFTIVHEGVHFFRHKDDPNAEGEAFTDIIENSAYSPEEQAEELITNQTASIIMLNNSALLTCMQNRWSYGMSGSALFERLVNYLHFNLKIKSESARYLVGRFRYGDTVEACGFLPILTTNFDRFVDWFNDFPLTGNMLDELYLNLGLGFEAPASHWYQLNHIFSKTNPNASIAANMQK</sequence>
<dbReference type="eggNOG" id="COG2856">
    <property type="taxonomic scope" value="Bacteria"/>
</dbReference>
<evidence type="ECO:0000259" key="1">
    <source>
        <dbReference type="Pfam" id="PF06114"/>
    </source>
</evidence>
<reference evidence="2 3" key="1">
    <citation type="submission" date="2010-10" db="EMBL/GenBank/DDBJ databases">
        <authorList>
            <person name="Durkin A.S."/>
            <person name="Madupu R."/>
            <person name="Torralba M."/>
            <person name="Gillis M."/>
            <person name="Methe B."/>
            <person name="Sutton G."/>
            <person name="Nelson K.E."/>
        </authorList>
    </citation>
    <scope>NUCLEOTIDE SEQUENCE [LARGE SCALE GENOMIC DNA]</scope>
    <source>
        <strain evidence="2 3">PB013-T2-3</strain>
    </source>
</reference>
<feature type="domain" description="IrrE N-terminal-like" evidence="1">
    <location>
        <begin position="79"/>
        <end position="157"/>
    </location>
</feature>
<accession>E3C5B8</accession>
<dbReference type="Gene3D" id="1.10.10.2910">
    <property type="match status" value="1"/>
</dbReference>
<dbReference type="EMBL" id="AEKL01000005">
    <property type="protein sequence ID" value="EFQ54074.1"/>
    <property type="molecule type" value="Genomic_DNA"/>
</dbReference>
<organism evidence="2 3">
    <name type="scientific">Limosilactobacillus oris PB013-T2-3</name>
    <dbReference type="NCBI Taxonomy" id="908339"/>
    <lineage>
        <taxon>Bacteria</taxon>
        <taxon>Bacillati</taxon>
        <taxon>Bacillota</taxon>
        <taxon>Bacilli</taxon>
        <taxon>Lactobacillales</taxon>
        <taxon>Lactobacillaceae</taxon>
        <taxon>Limosilactobacillus</taxon>
    </lineage>
</organism>
<protein>
    <recommendedName>
        <fullName evidence="1">IrrE N-terminal-like domain-containing protein</fullName>
    </recommendedName>
</protein>
<name>E3C5B8_9LACO</name>
<dbReference type="Proteomes" id="UP000003070">
    <property type="component" value="Unassembled WGS sequence"/>
</dbReference>
<dbReference type="RefSeq" id="WP_003711302.1">
    <property type="nucleotide sequence ID" value="NZ_AEKL01000005.1"/>
</dbReference>
<dbReference type="AlphaFoldDB" id="E3C5B8"/>